<evidence type="ECO:0000313" key="3">
    <source>
        <dbReference type="Proteomes" id="UP000630445"/>
    </source>
</evidence>
<dbReference type="EMBL" id="JACBAD010002021">
    <property type="protein sequence ID" value="KAF7122364.1"/>
    <property type="molecule type" value="Genomic_DNA"/>
</dbReference>
<dbReference type="Proteomes" id="UP000662466">
    <property type="component" value="Unassembled WGS sequence"/>
</dbReference>
<dbReference type="EMBL" id="JACBAF010002090">
    <property type="protein sequence ID" value="KAF7168101.1"/>
    <property type="molecule type" value="Genomic_DNA"/>
</dbReference>
<keyword evidence="3" id="KW-1185">Reference proteome</keyword>
<organism evidence="2 4">
    <name type="scientific">Aspergillus hiratsukae</name>
    <dbReference type="NCBI Taxonomy" id="1194566"/>
    <lineage>
        <taxon>Eukaryota</taxon>
        <taxon>Fungi</taxon>
        <taxon>Dikarya</taxon>
        <taxon>Ascomycota</taxon>
        <taxon>Pezizomycotina</taxon>
        <taxon>Eurotiomycetes</taxon>
        <taxon>Eurotiomycetidae</taxon>
        <taxon>Eurotiales</taxon>
        <taxon>Aspergillaceae</taxon>
        <taxon>Aspergillus</taxon>
        <taxon>Aspergillus subgen. Fumigati</taxon>
    </lineage>
</organism>
<evidence type="ECO:0000313" key="2">
    <source>
        <dbReference type="EMBL" id="KAF7168101.1"/>
    </source>
</evidence>
<accession>A0A8H6Q7W8</accession>
<reference evidence="2" key="1">
    <citation type="submission" date="2020-06" db="EMBL/GenBank/DDBJ databases">
        <title>Draft genome sequences of strains closely related to Aspergillus parafelis and Aspergillus hiratsukae.</title>
        <authorList>
            <person name="Dos Santos R.A.C."/>
            <person name="Rivero-Menendez O."/>
            <person name="Steenwyk J.L."/>
            <person name="Mead M.E."/>
            <person name="Goldman G.H."/>
            <person name="Alastruey-Izquierdo A."/>
            <person name="Rokas A."/>
        </authorList>
    </citation>
    <scope>NUCLEOTIDE SEQUENCE</scope>
    <source>
        <strain evidence="1">CNM-CM5793</strain>
        <strain evidence="2">CNM-CM6106</strain>
    </source>
</reference>
<dbReference type="OrthoDB" id="10664057at2759"/>
<proteinExistence type="predicted"/>
<name>A0A8H6Q7W8_9EURO</name>
<evidence type="ECO:0000313" key="1">
    <source>
        <dbReference type="EMBL" id="KAF7122364.1"/>
    </source>
</evidence>
<gene>
    <name evidence="1" type="ORF">CNMCM5793_000389</name>
    <name evidence="2" type="ORF">CNMCM6106_003427</name>
</gene>
<dbReference type="AlphaFoldDB" id="A0A8H6Q7W8"/>
<evidence type="ECO:0000313" key="4">
    <source>
        <dbReference type="Proteomes" id="UP000662466"/>
    </source>
</evidence>
<dbReference type="Proteomes" id="UP000630445">
    <property type="component" value="Unassembled WGS sequence"/>
</dbReference>
<sequence>MNQEDPFYRHDRPTGREPLSINHLAVRAQEFHEDGIPVGTFREDNDDPARCRVVYLTFAMNGSMRLQLKPVDINGRTYRLETQSKRKGYKGSVSIAQVRLFQDIPNIPDALGDSTARWAFEQLRRKGITQGWGIESYDQLKLSGKKKKDQATVATVASTEATVHSSAATGTVQAVDSIPTTGISTTVDAAATIDAVQAVDPAATTARAATSDPAAALATDTLTDTDRLAPPLRHSGNDDDMTLPTFADGTHSNPPADFVRRSCLNVINMAPVFAGIMAEIDRSGKQVAAQLAFHQLSTLRRLISDELHHQLSASSELVTIGQERSRLADDPDAETRIHPALLRDLYYD</sequence>
<comment type="caution">
    <text evidence="2">The sequence shown here is derived from an EMBL/GenBank/DDBJ whole genome shotgun (WGS) entry which is preliminary data.</text>
</comment>
<protein>
    <submittedName>
        <fullName evidence="2">Uncharacterized protein</fullName>
    </submittedName>
</protein>